<accession>A0A977PXH1</accession>
<protein>
    <submittedName>
        <fullName evidence="1">Uncharacterized protein</fullName>
    </submittedName>
</protein>
<sequence length="58" mass="6588">MNTKNLGDRVNLIKGKREFLLKLSEQPNLGILKLDVSQALSELDDLIEDFAQTFPELD</sequence>
<evidence type="ECO:0000313" key="1">
    <source>
        <dbReference type="EMBL" id="UXE62637.1"/>
    </source>
</evidence>
<gene>
    <name evidence="1" type="ORF">KA717_07795</name>
</gene>
<name>A0A977PXH1_9CYAN</name>
<dbReference type="AlphaFoldDB" id="A0A977PXH1"/>
<dbReference type="Proteomes" id="UP001065613">
    <property type="component" value="Chromosome"/>
</dbReference>
<organism evidence="1">
    <name type="scientific">Woronichinia naegeliana WA131</name>
    <dbReference type="NCBI Taxonomy" id="2824559"/>
    <lineage>
        <taxon>Bacteria</taxon>
        <taxon>Bacillati</taxon>
        <taxon>Cyanobacteriota</taxon>
        <taxon>Cyanophyceae</taxon>
        <taxon>Synechococcales</taxon>
        <taxon>Coelosphaeriaceae</taxon>
        <taxon>Woronichinia</taxon>
    </lineage>
</organism>
<dbReference type="EMBL" id="CP073041">
    <property type="protein sequence ID" value="UXE62637.1"/>
    <property type="molecule type" value="Genomic_DNA"/>
</dbReference>
<reference evidence="1" key="1">
    <citation type="submission" date="2021-04" db="EMBL/GenBank/DDBJ databases">
        <title>Genome sequence of Woronichinia naegeliana from Washington state freshwater lake bloom.</title>
        <authorList>
            <person name="Dreher T.W."/>
        </authorList>
    </citation>
    <scope>NUCLEOTIDE SEQUENCE</scope>
    <source>
        <strain evidence="1">WA131</strain>
    </source>
</reference>
<proteinExistence type="predicted"/>
<dbReference type="KEGG" id="wna:KA717_07795"/>